<organism evidence="1 2">
    <name type="scientific">Actinomyces urogenitalis DORA_12</name>
    <dbReference type="NCBI Taxonomy" id="1403939"/>
    <lineage>
        <taxon>Bacteria</taxon>
        <taxon>Bacillati</taxon>
        <taxon>Actinomycetota</taxon>
        <taxon>Actinomycetes</taxon>
        <taxon>Actinomycetales</taxon>
        <taxon>Actinomycetaceae</taxon>
        <taxon>Actinomyces</taxon>
    </lineage>
</organism>
<comment type="caution">
    <text evidence="1">The sequence shown here is derived from an EMBL/GenBank/DDBJ whole genome shotgun (WGS) entry which is preliminary data.</text>
</comment>
<feature type="non-terminal residue" evidence="1">
    <location>
        <position position="1"/>
    </location>
</feature>
<accession>W1VNB1</accession>
<gene>
    <name evidence="1" type="ORF">Q605_AUC00026G0002</name>
</gene>
<dbReference type="AlphaFoldDB" id="W1VNB1"/>
<evidence type="ECO:0000313" key="2">
    <source>
        <dbReference type="Proteomes" id="UP000018852"/>
    </source>
</evidence>
<evidence type="ECO:0000313" key="1">
    <source>
        <dbReference type="EMBL" id="ETJ07513.1"/>
    </source>
</evidence>
<sequence length="29" mass="2715">TGRAGGALVAGYGGARVSGAFDGAFGSRE</sequence>
<reference evidence="1 2" key="1">
    <citation type="submission" date="2013-12" db="EMBL/GenBank/DDBJ databases">
        <title>A Varibaculum cambriense genome reconstructed from a premature infant gut community with otherwise low bacterial novelty that shifts toward anaerobic metabolism during the third week of life.</title>
        <authorList>
            <person name="Brown C.T."/>
            <person name="Sharon I."/>
            <person name="Thomas B.C."/>
            <person name="Castelle C.J."/>
            <person name="Morowitz M.J."/>
            <person name="Banfield J.F."/>
        </authorList>
    </citation>
    <scope>NUCLEOTIDE SEQUENCE [LARGE SCALE GENOMIC DNA]</scope>
    <source>
        <strain evidence="2">DORA_12</strain>
    </source>
</reference>
<dbReference type="EMBL" id="AZLV01000026">
    <property type="protein sequence ID" value="ETJ07513.1"/>
    <property type="molecule type" value="Genomic_DNA"/>
</dbReference>
<dbReference type="Proteomes" id="UP000018852">
    <property type="component" value="Unassembled WGS sequence"/>
</dbReference>
<name>W1VNB1_9ACTO</name>
<protein>
    <submittedName>
        <fullName evidence="1">Uncharacterized protein</fullName>
    </submittedName>
</protein>
<proteinExistence type="predicted"/>